<gene>
    <name evidence="2" type="ORF">B1813_06515</name>
</gene>
<dbReference type="InterPro" id="IPR025983">
    <property type="entry name" value="Cys_rich_CPCC"/>
</dbReference>
<evidence type="ECO:0000313" key="3">
    <source>
        <dbReference type="Proteomes" id="UP000192591"/>
    </source>
</evidence>
<dbReference type="STRING" id="1962155.B1813_06515"/>
<sequence length="129" mass="15067">MSIYPCPCCGRLVHESPPGSYRICPVCGWEDDLVQLRWPGIRGANRCSLIEAQWLYRESGVADPKFIPKVRFPNESWPLEVGFRVIIPDFDDFEPDGLMEMEWPEDGTRLYWWRPSFWRRSRGGVDSEA</sequence>
<dbReference type="RefSeq" id="WP_081191073.1">
    <property type="nucleotide sequence ID" value="NZ_MWIH01000005.1"/>
</dbReference>
<feature type="domain" description="Cysteine-rich CPCC" evidence="1">
    <location>
        <begin position="4"/>
        <end position="75"/>
    </location>
</feature>
<evidence type="ECO:0000313" key="2">
    <source>
        <dbReference type="EMBL" id="OQO91933.1"/>
    </source>
</evidence>
<dbReference type="AlphaFoldDB" id="A0A1V9A4D5"/>
<keyword evidence="3" id="KW-1185">Reference proteome</keyword>
<proteinExistence type="predicted"/>
<protein>
    <recommendedName>
        <fullName evidence="1">Cysteine-rich CPCC domain-containing protein</fullName>
    </recommendedName>
</protein>
<dbReference type="Pfam" id="PF14206">
    <property type="entry name" value="Cys_rich_CPCC"/>
    <property type="match status" value="1"/>
</dbReference>
<dbReference type="EMBL" id="MWIH01000005">
    <property type="protein sequence ID" value="OQO91933.1"/>
    <property type="molecule type" value="Genomic_DNA"/>
</dbReference>
<organism evidence="2 3">
    <name type="scientific">Saccharomonospora piscinae</name>
    <dbReference type="NCBI Taxonomy" id="687388"/>
    <lineage>
        <taxon>Bacteria</taxon>
        <taxon>Bacillati</taxon>
        <taxon>Actinomycetota</taxon>
        <taxon>Actinomycetes</taxon>
        <taxon>Pseudonocardiales</taxon>
        <taxon>Pseudonocardiaceae</taxon>
        <taxon>Saccharomonospora</taxon>
    </lineage>
</organism>
<evidence type="ECO:0000259" key="1">
    <source>
        <dbReference type="Pfam" id="PF14206"/>
    </source>
</evidence>
<reference evidence="2 3" key="1">
    <citation type="submission" date="2017-02" db="EMBL/GenBank/DDBJ databases">
        <title>Draft genome of Saccharomonospora sp. 154.</title>
        <authorList>
            <person name="Alonso-Carmona G.S."/>
            <person name="De La Haba R."/>
            <person name="Vera-Gargallo B."/>
            <person name="Sandoval-Trujillo A.H."/>
            <person name="Ramirez-Duran N."/>
            <person name="Ventosa A."/>
        </authorList>
    </citation>
    <scope>NUCLEOTIDE SEQUENCE [LARGE SCALE GENOMIC DNA]</scope>
    <source>
        <strain evidence="2 3">LRS4.154</strain>
    </source>
</reference>
<accession>A0A1V9A4D5</accession>
<dbReference type="Proteomes" id="UP000192591">
    <property type="component" value="Unassembled WGS sequence"/>
</dbReference>
<name>A0A1V9A4D5_SACPI</name>
<comment type="caution">
    <text evidence="2">The sequence shown here is derived from an EMBL/GenBank/DDBJ whole genome shotgun (WGS) entry which is preliminary data.</text>
</comment>